<dbReference type="EMBL" id="CAJHZY010000101">
    <property type="protein sequence ID" value="CAD7767251.1"/>
    <property type="molecule type" value="Genomic_DNA"/>
</dbReference>
<name>A0A812A1J9_9EURY</name>
<sequence length="70" mass="7955">MYMKTLLYFLLIIICLNAASAYDEDDLEWACGNSKEISFGETISNGDYTVEAYNFPTSDLNEIQFVGIRL</sequence>
<evidence type="ECO:0000313" key="1">
    <source>
        <dbReference type="EMBL" id="CAD7767251.1"/>
    </source>
</evidence>
<evidence type="ECO:0000313" key="2">
    <source>
        <dbReference type="Proteomes" id="UP000614580"/>
    </source>
</evidence>
<protein>
    <submittedName>
        <fullName evidence="1">Uncharacterized protein</fullName>
    </submittedName>
</protein>
<dbReference type="AlphaFoldDB" id="A0A812A1J9"/>
<proteinExistence type="predicted"/>
<comment type="caution">
    <text evidence="1">The sequence shown here is derived from an EMBL/GenBank/DDBJ whole genome shotgun (WGS) entry which is preliminary data.</text>
</comment>
<organism evidence="1 2">
    <name type="scientific">Candidatus Argoarchaeum ethanivorans</name>
    <dbReference type="NCBI Taxonomy" id="2608793"/>
    <lineage>
        <taxon>Archaea</taxon>
        <taxon>Methanobacteriati</taxon>
        <taxon>Methanobacteriota</taxon>
        <taxon>Stenosarchaea group</taxon>
        <taxon>Methanomicrobia</taxon>
        <taxon>Methanosarcinales</taxon>
        <taxon>Methanosarcinales incertae sedis</taxon>
        <taxon>GOM Arc I cluster</taxon>
        <taxon>Candidatus Argoarchaeum</taxon>
    </lineage>
</organism>
<accession>A0A812A1J9</accession>
<gene>
    <name evidence="1" type="ORF">DNFNHJIP_00659</name>
</gene>
<dbReference type="Proteomes" id="UP000614580">
    <property type="component" value="Unassembled WGS sequence"/>
</dbReference>
<reference evidence="1" key="1">
    <citation type="submission" date="2020-12" db="EMBL/GenBank/DDBJ databases">
        <authorList>
            <person name="Hahn C.J."/>
            <person name="Laso-Perez R."/>
            <person name="Vulcano F."/>
            <person name="Vaziourakis K.-M."/>
            <person name="Stokke R."/>
            <person name="Steen I.H."/>
            <person name="Teske A."/>
            <person name="Boetius A."/>
            <person name="Liebeke M."/>
            <person name="Amann R."/>
            <person name="Knittel K."/>
        </authorList>
    </citation>
    <scope>NUCLEOTIDE SEQUENCE</scope>
    <source>
        <strain evidence="1">Gfbio:c6db26ca-90af-429b-aeed-0e3e8aed0b5e:GoM-Arc1_AMV-AAA_792_C10</strain>
    </source>
</reference>